<evidence type="ECO:0000259" key="1">
    <source>
        <dbReference type="PROSITE" id="PS51186"/>
    </source>
</evidence>
<proteinExistence type="predicted"/>
<dbReference type="PANTHER" id="PTHR43441">
    <property type="entry name" value="RIBOSOMAL-PROTEIN-SERINE ACETYLTRANSFERASE"/>
    <property type="match status" value="1"/>
</dbReference>
<dbReference type="SUPFAM" id="SSF55729">
    <property type="entry name" value="Acyl-CoA N-acyltransferases (Nat)"/>
    <property type="match status" value="1"/>
</dbReference>
<accession>A0A8G2CKP7</accession>
<dbReference type="Gene3D" id="3.40.630.30">
    <property type="match status" value="1"/>
</dbReference>
<dbReference type="InterPro" id="IPR000182">
    <property type="entry name" value="GNAT_dom"/>
</dbReference>
<gene>
    <name evidence="2" type="ORF">SAMN05421828_11043</name>
</gene>
<dbReference type="GO" id="GO:0008999">
    <property type="term" value="F:protein-N-terminal-alanine acetyltransferase activity"/>
    <property type="evidence" value="ECO:0007669"/>
    <property type="project" value="TreeGrafter"/>
</dbReference>
<dbReference type="InterPro" id="IPR016181">
    <property type="entry name" value="Acyl_CoA_acyltransferase"/>
</dbReference>
<dbReference type="Pfam" id="PF13302">
    <property type="entry name" value="Acetyltransf_3"/>
    <property type="match status" value="1"/>
</dbReference>
<protein>
    <submittedName>
        <fullName evidence="2">Protein N-acetyltransferase, RimJ/RimL family</fullName>
    </submittedName>
</protein>
<name>A0A8G2CKP7_ACIRU</name>
<sequence>MAAGTPVSLCRNAYGQIVGAPVPDWTPRPPPPHTPMHGAYCHLEPLDPARHADDLVQGFLAAPDDRDWTWWRTPRPADAAAFHADLARIAAITEFTTFAIIDATNRAVGYAAYMGINPEHGSIEIGAVNYTRALHRSRAGTEAIFLMLSRAFDELAYRRCEWQCHSLNTPSRQAALRLGFQLEGIFRQSHVTQGRNRDTAWHAIIDPEWPAIRAGFLAWLDPANFTANGTQIRSLATCRAAATKTA</sequence>
<keyword evidence="3" id="KW-1185">Reference proteome</keyword>
<reference evidence="2 3" key="1">
    <citation type="submission" date="2017-01" db="EMBL/GenBank/DDBJ databases">
        <authorList>
            <person name="Varghese N."/>
            <person name="Submissions S."/>
        </authorList>
    </citation>
    <scope>NUCLEOTIDE SEQUENCE [LARGE SCALE GENOMIC DNA]</scope>
    <source>
        <strain evidence="2 3">ATCC 35905</strain>
    </source>
</reference>
<dbReference type="FunFam" id="3.40.630.30:FF:000047">
    <property type="entry name" value="Acetyltransferase, GNAT family"/>
    <property type="match status" value="1"/>
</dbReference>
<dbReference type="PROSITE" id="PS51186">
    <property type="entry name" value="GNAT"/>
    <property type="match status" value="1"/>
</dbReference>
<dbReference type="AlphaFoldDB" id="A0A8G2CKP7"/>
<dbReference type="EMBL" id="FTNE01000010">
    <property type="protein sequence ID" value="SIQ82768.1"/>
    <property type="molecule type" value="Genomic_DNA"/>
</dbReference>
<dbReference type="InterPro" id="IPR051908">
    <property type="entry name" value="Ribosomal_N-acetyltransferase"/>
</dbReference>
<evidence type="ECO:0000313" key="2">
    <source>
        <dbReference type="EMBL" id="SIQ82768.1"/>
    </source>
</evidence>
<feature type="domain" description="N-acetyltransferase" evidence="1">
    <location>
        <begin position="41"/>
        <end position="208"/>
    </location>
</feature>
<organism evidence="2 3">
    <name type="scientific">Acidiphilium rubrum</name>
    <dbReference type="NCBI Taxonomy" id="526"/>
    <lineage>
        <taxon>Bacteria</taxon>
        <taxon>Pseudomonadati</taxon>
        <taxon>Pseudomonadota</taxon>
        <taxon>Alphaproteobacteria</taxon>
        <taxon>Acetobacterales</taxon>
        <taxon>Acidocellaceae</taxon>
        <taxon>Acidiphilium</taxon>
    </lineage>
</organism>
<dbReference type="PANTHER" id="PTHR43441:SF2">
    <property type="entry name" value="FAMILY ACETYLTRANSFERASE, PUTATIVE (AFU_ORTHOLOGUE AFUA_7G00850)-RELATED"/>
    <property type="match status" value="1"/>
</dbReference>
<keyword evidence="2" id="KW-0808">Transferase</keyword>
<evidence type="ECO:0000313" key="3">
    <source>
        <dbReference type="Proteomes" id="UP000186308"/>
    </source>
</evidence>
<comment type="caution">
    <text evidence="2">The sequence shown here is derived from an EMBL/GenBank/DDBJ whole genome shotgun (WGS) entry which is preliminary data.</text>
</comment>
<dbReference type="Proteomes" id="UP000186308">
    <property type="component" value="Unassembled WGS sequence"/>
</dbReference>
<dbReference type="GO" id="GO:1990189">
    <property type="term" value="F:protein N-terminal-serine acetyltransferase activity"/>
    <property type="evidence" value="ECO:0007669"/>
    <property type="project" value="TreeGrafter"/>
</dbReference>